<protein>
    <recommendedName>
        <fullName evidence="4">Ketopantoate reductase N-terminal domain-containing protein</fullName>
    </recommendedName>
</protein>
<dbReference type="GO" id="GO:0008677">
    <property type="term" value="F:2-dehydropantoate 2-reductase activity"/>
    <property type="evidence" value="ECO:0007669"/>
    <property type="project" value="TreeGrafter"/>
</dbReference>
<sequence>NKRIHIMGLGSVGRFIAHSLISIPNPPPITLIFPRPAALKGWNTSKRTIRLKSGDVIETRSGFDAELALPRPRLHGREVQPEDTSNPSDPFASTSSTVPEPDPPLEGESTDPIHTLILCTKCSTVTSALSAVRDRLTPDSVILFLQNGMGHIDEVNAQIFPDPATRPHYMVGINSHGLNRLAAEPFLAVHAGAGTISLGILPHE</sequence>
<dbReference type="SUPFAM" id="SSF51735">
    <property type="entry name" value="NAD(P)-binding Rossmann-fold domains"/>
    <property type="match status" value="1"/>
</dbReference>
<dbReference type="PANTHER" id="PTHR43765:SF2">
    <property type="entry name" value="2-DEHYDROPANTOATE 2-REDUCTASE"/>
    <property type="match status" value="1"/>
</dbReference>
<dbReference type="EMBL" id="KV744946">
    <property type="protein sequence ID" value="OCK80782.1"/>
    <property type="molecule type" value="Genomic_DNA"/>
</dbReference>
<name>A0A8E2EB69_9PEZI</name>
<accession>A0A8E2EB69</accession>
<evidence type="ECO:0000259" key="4">
    <source>
        <dbReference type="Pfam" id="PF02558"/>
    </source>
</evidence>
<feature type="compositionally biased region" description="Polar residues" evidence="3">
    <location>
        <begin position="82"/>
        <end position="98"/>
    </location>
</feature>
<evidence type="ECO:0000256" key="2">
    <source>
        <dbReference type="ARBA" id="ARBA00023002"/>
    </source>
</evidence>
<feature type="non-terminal residue" evidence="5">
    <location>
        <position position="204"/>
    </location>
</feature>
<dbReference type="Proteomes" id="UP000250266">
    <property type="component" value="Unassembled WGS sequence"/>
</dbReference>
<evidence type="ECO:0000256" key="1">
    <source>
        <dbReference type="ARBA" id="ARBA00022857"/>
    </source>
</evidence>
<dbReference type="OrthoDB" id="73846at2759"/>
<reference evidence="5 6" key="1">
    <citation type="journal article" date="2016" name="Nat. Commun.">
        <title>Ectomycorrhizal ecology is imprinted in the genome of the dominant symbiotic fungus Cenococcum geophilum.</title>
        <authorList>
            <consortium name="DOE Joint Genome Institute"/>
            <person name="Peter M."/>
            <person name="Kohler A."/>
            <person name="Ohm R.A."/>
            <person name="Kuo A."/>
            <person name="Krutzmann J."/>
            <person name="Morin E."/>
            <person name="Arend M."/>
            <person name="Barry K.W."/>
            <person name="Binder M."/>
            <person name="Choi C."/>
            <person name="Clum A."/>
            <person name="Copeland A."/>
            <person name="Grisel N."/>
            <person name="Haridas S."/>
            <person name="Kipfer T."/>
            <person name="LaButti K."/>
            <person name="Lindquist E."/>
            <person name="Lipzen A."/>
            <person name="Maire R."/>
            <person name="Meier B."/>
            <person name="Mihaltcheva S."/>
            <person name="Molinier V."/>
            <person name="Murat C."/>
            <person name="Poggeler S."/>
            <person name="Quandt C.A."/>
            <person name="Sperisen C."/>
            <person name="Tritt A."/>
            <person name="Tisserant E."/>
            <person name="Crous P.W."/>
            <person name="Henrissat B."/>
            <person name="Nehls U."/>
            <person name="Egli S."/>
            <person name="Spatafora J.W."/>
            <person name="Grigoriev I.V."/>
            <person name="Martin F.M."/>
        </authorList>
    </citation>
    <scope>NUCLEOTIDE SEQUENCE [LARGE SCALE GENOMIC DNA]</scope>
    <source>
        <strain evidence="5 6">CBS 459.81</strain>
    </source>
</reference>
<keyword evidence="1" id="KW-0521">NADP</keyword>
<feature type="region of interest" description="Disordered" evidence="3">
    <location>
        <begin position="68"/>
        <end position="110"/>
    </location>
</feature>
<keyword evidence="6" id="KW-1185">Reference proteome</keyword>
<dbReference type="InterPro" id="IPR036291">
    <property type="entry name" value="NAD(P)-bd_dom_sf"/>
</dbReference>
<dbReference type="AlphaFoldDB" id="A0A8E2EB69"/>
<dbReference type="PANTHER" id="PTHR43765">
    <property type="entry name" value="2-DEHYDROPANTOATE 2-REDUCTASE-RELATED"/>
    <property type="match status" value="1"/>
</dbReference>
<dbReference type="Pfam" id="PF02558">
    <property type="entry name" value="ApbA"/>
    <property type="match status" value="1"/>
</dbReference>
<evidence type="ECO:0000313" key="6">
    <source>
        <dbReference type="Proteomes" id="UP000250266"/>
    </source>
</evidence>
<feature type="domain" description="Ketopantoate reductase N-terminal" evidence="4">
    <location>
        <begin position="4"/>
        <end position="201"/>
    </location>
</feature>
<dbReference type="GO" id="GO:0050661">
    <property type="term" value="F:NADP binding"/>
    <property type="evidence" value="ECO:0007669"/>
    <property type="project" value="TreeGrafter"/>
</dbReference>
<feature type="non-terminal residue" evidence="5">
    <location>
        <position position="1"/>
    </location>
</feature>
<gene>
    <name evidence="5" type="ORF">K432DRAFT_269912</name>
</gene>
<keyword evidence="2" id="KW-0560">Oxidoreductase</keyword>
<dbReference type="Gene3D" id="3.40.50.720">
    <property type="entry name" value="NAD(P)-binding Rossmann-like Domain"/>
    <property type="match status" value="1"/>
</dbReference>
<dbReference type="InterPro" id="IPR050838">
    <property type="entry name" value="Ketopantoate_reductase"/>
</dbReference>
<dbReference type="InterPro" id="IPR013332">
    <property type="entry name" value="KPR_N"/>
</dbReference>
<organism evidence="5 6">
    <name type="scientific">Lepidopterella palustris CBS 459.81</name>
    <dbReference type="NCBI Taxonomy" id="1314670"/>
    <lineage>
        <taxon>Eukaryota</taxon>
        <taxon>Fungi</taxon>
        <taxon>Dikarya</taxon>
        <taxon>Ascomycota</taxon>
        <taxon>Pezizomycotina</taxon>
        <taxon>Dothideomycetes</taxon>
        <taxon>Pleosporomycetidae</taxon>
        <taxon>Mytilinidiales</taxon>
        <taxon>Argynnaceae</taxon>
        <taxon>Lepidopterella</taxon>
    </lineage>
</organism>
<proteinExistence type="predicted"/>
<evidence type="ECO:0000313" key="5">
    <source>
        <dbReference type="EMBL" id="OCK80782.1"/>
    </source>
</evidence>
<dbReference type="GO" id="GO:0005739">
    <property type="term" value="C:mitochondrion"/>
    <property type="evidence" value="ECO:0007669"/>
    <property type="project" value="TreeGrafter"/>
</dbReference>
<evidence type="ECO:0000256" key="3">
    <source>
        <dbReference type="SAM" id="MobiDB-lite"/>
    </source>
</evidence>